<name>A0ACB7J583_PLECO</name>
<reference evidence="1 2" key="1">
    <citation type="journal article" date="2021" name="Appl. Environ. Microbiol.">
        <title>Genetic linkage and physical mapping for an oyster mushroom Pleurotus cornucopiae and QTL analysis for the trait cap color.</title>
        <authorList>
            <person name="Zhang Y."/>
            <person name="Gao W."/>
            <person name="Sonnenberg A."/>
            <person name="Chen Q."/>
            <person name="Zhang J."/>
            <person name="Huang C."/>
        </authorList>
    </citation>
    <scope>NUCLEOTIDE SEQUENCE [LARGE SCALE GENOMIC DNA]</scope>
    <source>
        <strain evidence="1">CCMSSC00406</strain>
    </source>
</reference>
<dbReference type="Proteomes" id="UP000824881">
    <property type="component" value="Unassembled WGS sequence"/>
</dbReference>
<organism evidence="1 2">
    <name type="scientific">Pleurotus cornucopiae</name>
    <name type="common">Cornucopia mushroom</name>
    <dbReference type="NCBI Taxonomy" id="5321"/>
    <lineage>
        <taxon>Eukaryota</taxon>
        <taxon>Fungi</taxon>
        <taxon>Dikarya</taxon>
        <taxon>Basidiomycota</taxon>
        <taxon>Agaricomycotina</taxon>
        <taxon>Agaricomycetes</taxon>
        <taxon>Agaricomycetidae</taxon>
        <taxon>Agaricales</taxon>
        <taxon>Pleurotineae</taxon>
        <taxon>Pleurotaceae</taxon>
        <taxon>Pleurotus</taxon>
    </lineage>
</organism>
<dbReference type="EMBL" id="WQMT02000003">
    <property type="protein sequence ID" value="KAG9225214.1"/>
    <property type="molecule type" value="Genomic_DNA"/>
</dbReference>
<protein>
    <submittedName>
        <fullName evidence="1">Uncharacterized protein</fullName>
    </submittedName>
</protein>
<gene>
    <name evidence="1" type="ORF">CCMSSC00406_0007045</name>
</gene>
<accession>A0ACB7J583</accession>
<sequence length="447" mass="49448">MISTSTATTEDKANGILAVCGLCKRQFAKYTCPSCNVPYCSLTCFRSDSHGECSEGFYRKEVETDIQSEPSKTAEERRRMMDLLKKFEDDSLKQEDGDEEDGDDSDGEGSDDETNKLSKRLRGTGDSFLDSTLPDDLWTLLTPSQQQKFLKALQEPSSELAQQLLASDQIEKDTVLPWWNDHNHGYLELDGEHEIQLGDSLRYGKDPRPMQIPTRMITPVEGGPSLVYNIVAVLLAYAYTTRSFTVSPLSSIPPHSPDVLEAQRTIARVTPFLVERRATAVFGSVVEVVTDIWARLGQGNDNNEAMSVFLGDAAELLRPLPVVPLPPLPLLSSPQDPDPDPSYDYDAHPHRRSVLALSDLYHLYSYSSSPLCGPTKVNPTTQKLVFYGARMLVLPSHMLSVVAQELLAYIELMKRERSVQASESASGATSTVARVRAGSSKPLVEEV</sequence>
<comment type="caution">
    <text evidence="1">The sequence shown here is derived from an EMBL/GenBank/DDBJ whole genome shotgun (WGS) entry which is preliminary data.</text>
</comment>
<evidence type="ECO:0000313" key="2">
    <source>
        <dbReference type="Proteomes" id="UP000824881"/>
    </source>
</evidence>
<evidence type="ECO:0000313" key="1">
    <source>
        <dbReference type="EMBL" id="KAG9225214.1"/>
    </source>
</evidence>
<keyword evidence="2" id="KW-1185">Reference proteome</keyword>
<proteinExistence type="predicted"/>